<dbReference type="Pfam" id="PF01395">
    <property type="entry name" value="PBP_GOBP"/>
    <property type="match status" value="1"/>
</dbReference>
<evidence type="ECO:0000313" key="6">
    <source>
        <dbReference type="EMBL" id="UNA06113.1"/>
    </source>
</evidence>
<accession>A0A8T9EC01</accession>
<reference evidence="6" key="1">
    <citation type="submission" date="2020-10" db="EMBL/GenBank/DDBJ databases">
        <title>Functional analysis of odorant-binding proteins in sweet potato weevil (Cylas formicarius).</title>
        <authorList>
            <person name="Hua J."/>
            <person name="Huang Y."/>
            <person name="Li H."/>
            <person name="Li Y."/>
            <person name="Wu C."/>
            <person name="Chen T."/>
        </authorList>
    </citation>
    <scope>NUCLEOTIDE SEQUENCE</scope>
</reference>
<keyword evidence="3" id="KW-0964">Secreted</keyword>
<evidence type="ECO:0000256" key="1">
    <source>
        <dbReference type="ARBA" id="ARBA00004613"/>
    </source>
</evidence>
<dbReference type="InterPro" id="IPR036728">
    <property type="entry name" value="PBP_GOBP_sf"/>
</dbReference>
<dbReference type="CDD" id="cd23992">
    <property type="entry name" value="PBP_GOBP"/>
    <property type="match status" value="1"/>
</dbReference>
<comment type="subcellular location">
    <subcellularLocation>
        <location evidence="1">Secreted</location>
    </subcellularLocation>
</comment>
<organism evidence="6">
    <name type="scientific">Cylas formicarius</name>
    <name type="common">Sweet potato weevil</name>
    <name type="synonym">Attelabus formicarius</name>
    <dbReference type="NCBI Taxonomy" id="197179"/>
    <lineage>
        <taxon>Eukaryota</taxon>
        <taxon>Metazoa</taxon>
        <taxon>Ecdysozoa</taxon>
        <taxon>Arthropoda</taxon>
        <taxon>Hexapoda</taxon>
        <taxon>Insecta</taxon>
        <taxon>Pterygota</taxon>
        <taxon>Neoptera</taxon>
        <taxon>Endopterygota</taxon>
        <taxon>Coleoptera</taxon>
        <taxon>Polyphaga</taxon>
        <taxon>Cucujiformia</taxon>
        <taxon>Brentidae</taxon>
        <taxon>Cyladinae</taxon>
        <taxon>Cylas</taxon>
    </lineage>
</organism>
<gene>
    <name evidence="6" type="primary">OBP29</name>
</gene>
<protein>
    <submittedName>
        <fullName evidence="6">Odorant binding protein 29</fullName>
    </submittedName>
</protein>
<dbReference type="EMBL" id="MW091422">
    <property type="protein sequence ID" value="UNA06113.1"/>
    <property type="molecule type" value="mRNA"/>
</dbReference>
<dbReference type="GO" id="GO:0005549">
    <property type="term" value="F:odorant binding"/>
    <property type="evidence" value="ECO:0007669"/>
    <property type="project" value="InterPro"/>
</dbReference>
<dbReference type="PANTHER" id="PTHR11857:SF43">
    <property type="entry name" value="GEO07291P1-RELATED"/>
    <property type="match status" value="1"/>
</dbReference>
<dbReference type="SUPFAM" id="SSF47565">
    <property type="entry name" value="Insect pheromone/odorant-binding proteins"/>
    <property type="match status" value="1"/>
</dbReference>
<dbReference type="PANTHER" id="PTHR11857">
    <property type="entry name" value="ODORANT BINDING PROTEIN-RELATED"/>
    <property type="match status" value="1"/>
</dbReference>
<evidence type="ECO:0000256" key="5">
    <source>
        <dbReference type="SAM" id="SignalP"/>
    </source>
</evidence>
<sequence>MRAFILFAFVYSVTCQMKFSPEDLQIIMKHNPECQKESNAQQSMIMGVIQGQFVEDPALKKHILCLGKKLNYIDEDGKFDADVIREKLAQSISDSGKIEDLIGKCLTEKETAEETAYQSIKCMFDNLK</sequence>
<evidence type="ECO:0000256" key="4">
    <source>
        <dbReference type="ARBA" id="ARBA00022729"/>
    </source>
</evidence>
<feature type="signal peptide" evidence="5">
    <location>
        <begin position="1"/>
        <end position="15"/>
    </location>
</feature>
<comment type="similarity">
    <text evidence="2">Belongs to the PBP/GOBP family.</text>
</comment>
<evidence type="ECO:0000256" key="3">
    <source>
        <dbReference type="ARBA" id="ARBA00022525"/>
    </source>
</evidence>
<keyword evidence="4 5" id="KW-0732">Signal</keyword>
<evidence type="ECO:0000256" key="2">
    <source>
        <dbReference type="ARBA" id="ARBA00008098"/>
    </source>
</evidence>
<name>A0A8T9EC01_CYLFO</name>
<dbReference type="GO" id="GO:0007608">
    <property type="term" value="P:sensory perception of smell"/>
    <property type="evidence" value="ECO:0007669"/>
    <property type="project" value="TreeGrafter"/>
</dbReference>
<dbReference type="AlphaFoldDB" id="A0A8T9EC01"/>
<dbReference type="SMART" id="SM00708">
    <property type="entry name" value="PhBP"/>
    <property type="match status" value="1"/>
</dbReference>
<proteinExistence type="evidence at transcript level"/>
<feature type="chain" id="PRO_5035798354" evidence="5">
    <location>
        <begin position="16"/>
        <end position="128"/>
    </location>
</feature>
<dbReference type="GO" id="GO:0005615">
    <property type="term" value="C:extracellular space"/>
    <property type="evidence" value="ECO:0007669"/>
    <property type="project" value="TreeGrafter"/>
</dbReference>
<dbReference type="InterPro" id="IPR006170">
    <property type="entry name" value="PBP/GOBP"/>
</dbReference>
<dbReference type="Gene3D" id="1.10.238.20">
    <property type="entry name" value="Pheromone/general odorant binding protein domain"/>
    <property type="match status" value="1"/>
</dbReference>